<gene>
    <name evidence="1" type="ORF">MUK42_02030</name>
</gene>
<dbReference type="EMBL" id="CP097503">
    <property type="protein sequence ID" value="URD78592.1"/>
    <property type="molecule type" value="Genomic_DNA"/>
</dbReference>
<proteinExistence type="predicted"/>
<name>A0A9E7EKQ0_9LILI</name>
<dbReference type="AlphaFoldDB" id="A0A9E7EKQ0"/>
<evidence type="ECO:0000313" key="2">
    <source>
        <dbReference type="Proteomes" id="UP001055439"/>
    </source>
</evidence>
<keyword evidence="2" id="KW-1185">Reference proteome</keyword>
<dbReference type="Proteomes" id="UP001055439">
    <property type="component" value="Chromosome 10"/>
</dbReference>
<accession>A0A9E7EKQ0</accession>
<reference evidence="1" key="1">
    <citation type="submission" date="2022-05" db="EMBL/GenBank/DDBJ databases">
        <title>The Musa troglodytarum L. genome provides insights into the mechanism of non-climacteric behaviour and enrichment of carotenoids.</title>
        <authorList>
            <person name="Wang J."/>
        </authorList>
    </citation>
    <scope>NUCLEOTIDE SEQUENCE</scope>
    <source>
        <tissue evidence="1">Leaf</tissue>
    </source>
</reference>
<protein>
    <submittedName>
        <fullName evidence="1">Uncharacterized protein</fullName>
    </submittedName>
</protein>
<organism evidence="1 2">
    <name type="scientific">Musa troglodytarum</name>
    <name type="common">fe'i banana</name>
    <dbReference type="NCBI Taxonomy" id="320322"/>
    <lineage>
        <taxon>Eukaryota</taxon>
        <taxon>Viridiplantae</taxon>
        <taxon>Streptophyta</taxon>
        <taxon>Embryophyta</taxon>
        <taxon>Tracheophyta</taxon>
        <taxon>Spermatophyta</taxon>
        <taxon>Magnoliopsida</taxon>
        <taxon>Liliopsida</taxon>
        <taxon>Zingiberales</taxon>
        <taxon>Musaceae</taxon>
        <taxon>Musa</taxon>
    </lineage>
</organism>
<sequence length="183" mass="19694">MVTARDTLSFWAEVPGLRKSVSLFVQIPMGPSSGSAVLASQAKATVVRCGIWNPRGKNDLRRPGSSDLSATATGLASVSAAGPKAGSAAFRLMKQMPLHVHGIGKSGGMVKVSSREQYSCRIAFDKKVLNFHKVVSSSLHKEGFGTHHIRRLEILQAAADYCYVDVVHQQLNPRLETISGTLH</sequence>
<evidence type="ECO:0000313" key="1">
    <source>
        <dbReference type="EMBL" id="URD78592.1"/>
    </source>
</evidence>